<name>F8DEL5_HALXS</name>
<dbReference type="RefSeq" id="WP_013875990.1">
    <property type="nucleotide sequence ID" value="NC_015659.1"/>
</dbReference>
<accession>F8DEL5</accession>
<dbReference type="EMBL" id="CP002842">
    <property type="protein sequence ID" value="AEH39452.1"/>
    <property type="molecule type" value="Genomic_DNA"/>
</dbReference>
<dbReference type="KEGG" id="hxa:Halxa_0212"/>
<dbReference type="Proteomes" id="UP000006794">
    <property type="component" value="Plasmid pHALXA03"/>
</dbReference>
<protein>
    <submittedName>
        <fullName evidence="1">Uncharacterized protein</fullName>
    </submittedName>
</protein>
<reference evidence="2" key="1">
    <citation type="journal article" date="2012" name="Stand. Genomic Sci.">
        <title>Complete genome sequence of Halopiger xanaduensis type strain (SH-6(T)).</title>
        <authorList>
            <person name="Anderson I."/>
            <person name="Tindall B.J."/>
            <person name="Rohde M."/>
            <person name="Lucas S."/>
            <person name="Han J."/>
            <person name="Lapidus A."/>
            <person name="Cheng J.F."/>
            <person name="Goodwin L."/>
            <person name="Pitluck S."/>
            <person name="Peters L."/>
            <person name="Pati A."/>
            <person name="Mikhailova N."/>
            <person name="Pagani I."/>
            <person name="Teshima H."/>
            <person name="Han C."/>
            <person name="Tapia R."/>
            <person name="Land M."/>
            <person name="Woyke T."/>
            <person name="Klenk H.P."/>
            <person name="Kyrpides N."/>
            <person name="Ivanova N."/>
        </authorList>
    </citation>
    <scope>NUCLEOTIDE SEQUENCE [LARGE SCALE GENOMIC DNA]</scope>
    <source>
        <strain evidence="2">DSM 18323 / JCM 14033 / SH-6</strain>
        <plasmid evidence="2">Plasmid pHALXA03</plasmid>
    </source>
</reference>
<organism evidence="1 2">
    <name type="scientific">Halopiger xanaduensis (strain DSM 18323 / JCM 14033 / SH-6)</name>
    <dbReference type="NCBI Taxonomy" id="797210"/>
    <lineage>
        <taxon>Archaea</taxon>
        <taxon>Methanobacteriati</taxon>
        <taxon>Methanobacteriota</taxon>
        <taxon>Stenosarchaea group</taxon>
        <taxon>Halobacteria</taxon>
        <taxon>Halobacteriales</taxon>
        <taxon>Natrialbaceae</taxon>
        <taxon>Halopiger</taxon>
    </lineage>
</organism>
<evidence type="ECO:0000313" key="2">
    <source>
        <dbReference type="Proteomes" id="UP000006794"/>
    </source>
</evidence>
<dbReference type="GeneID" id="80457812"/>
<geneLocation type="plasmid" evidence="1 2">
    <name>pHALXA03</name>
</geneLocation>
<gene>
    <name evidence="1" type="ordered locus">Halxa_0212</name>
</gene>
<evidence type="ECO:0000313" key="1">
    <source>
        <dbReference type="EMBL" id="AEH39452.1"/>
    </source>
</evidence>
<keyword evidence="1" id="KW-0614">Plasmid</keyword>
<sequence length="41" mass="4990">MSIRTSSEREQRLEEWPESRIEREWNEIQRAKATCDPEGQQ</sequence>
<keyword evidence="2" id="KW-1185">Reference proteome</keyword>
<dbReference type="HOGENOM" id="CLU_3263749_0_0_2"/>
<proteinExistence type="predicted"/>
<dbReference type="AlphaFoldDB" id="F8DEL5"/>